<dbReference type="InterPro" id="IPR022185">
    <property type="entry name" value="DUF3712"/>
</dbReference>
<keyword evidence="2" id="KW-0812">Transmembrane</keyword>
<dbReference type="Pfam" id="PF12505">
    <property type="entry name" value="DUF3712"/>
    <property type="match status" value="1"/>
</dbReference>
<dbReference type="PANTHER" id="PTHR35895:SF2">
    <property type="match status" value="1"/>
</dbReference>
<dbReference type="EMBL" id="JAQQWE010000010">
    <property type="protein sequence ID" value="KAK7937202.1"/>
    <property type="molecule type" value="Genomic_DNA"/>
</dbReference>
<reference evidence="3 4" key="1">
    <citation type="submission" date="2023-01" db="EMBL/GenBank/DDBJ databases">
        <title>Analysis of 21 Apiospora genomes using comparative genomics revels a genus with tremendous synthesis potential of carbohydrate active enzymes and secondary metabolites.</title>
        <authorList>
            <person name="Sorensen T."/>
        </authorList>
    </citation>
    <scope>NUCLEOTIDE SEQUENCE [LARGE SCALE GENOMIC DNA]</scope>
    <source>
        <strain evidence="3 4">CBS 24483</strain>
    </source>
</reference>
<feature type="transmembrane region" description="Helical" evidence="2">
    <location>
        <begin position="86"/>
        <end position="112"/>
    </location>
</feature>
<feature type="compositionally biased region" description="Basic and acidic residues" evidence="1">
    <location>
        <begin position="50"/>
        <end position="63"/>
    </location>
</feature>
<sequence length="476" mass="51226">MTSAFKEDVHSGPSAPPSVHGARGAATAGANGEQEQLRQQQAGTSFLDGPGRDDSSTDDHVQDKAPPAAVVTRKQKFKRHCGRFKWWYVAGTIIFLAIFLPILFLVILPAIVQRIVDDQGLPIKDGAFLCLSPTQMMISLETSLKTPLAARIDPLTMFLYNKETPEFSPFLNLTLPEQKLDGETAIVVTNRTVAITDEKELITWFDSVWDKPQTELSVRGDSTVHLGALHSKVHLEKTVEVNSLNQLSGFGIEDLSLILPPLDDGRNVRGTLNLPNWGSLTLGLGNVSLNLMAGDVRIGLITIYDVMIPPGNNTREFDGRLFLDQVAANLGAVLASQGEALNQGMIQIDATGNATVVNGKHIPFVEAILNKKRVTSKIGVFTLLGDVIDSLTNSQQAAGNGTATSGNGGSLVDLVGDTFGNSTLLSQALQHWKNATAQQQGGGGIESRATATPWWTRGPSSLHLLRLGMKMRIGKL</sequence>
<gene>
    <name evidence="3" type="ORF">PG986_014070</name>
</gene>
<dbReference type="RefSeq" id="XP_066692530.1">
    <property type="nucleotide sequence ID" value="XM_066850292.1"/>
</dbReference>
<proteinExistence type="predicted"/>
<keyword evidence="2" id="KW-1133">Transmembrane helix</keyword>
<dbReference type="Proteomes" id="UP001391051">
    <property type="component" value="Unassembled WGS sequence"/>
</dbReference>
<feature type="region of interest" description="Disordered" evidence="1">
    <location>
        <begin position="1"/>
        <end position="69"/>
    </location>
</feature>
<feature type="compositionally biased region" description="Polar residues" evidence="1">
    <location>
        <begin position="33"/>
        <end position="44"/>
    </location>
</feature>
<dbReference type="PANTHER" id="PTHR35895">
    <property type="entry name" value="CHROMOSOME 16, WHOLE GENOME SHOTGUN SEQUENCE"/>
    <property type="match status" value="1"/>
</dbReference>
<evidence type="ECO:0000313" key="4">
    <source>
        <dbReference type="Proteomes" id="UP001391051"/>
    </source>
</evidence>
<evidence type="ECO:0000256" key="2">
    <source>
        <dbReference type="SAM" id="Phobius"/>
    </source>
</evidence>
<comment type="caution">
    <text evidence="3">The sequence shown here is derived from an EMBL/GenBank/DDBJ whole genome shotgun (WGS) entry which is preliminary data.</text>
</comment>
<keyword evidence="4" id="KW-1185">Reference proteome</keyword>
<organism evidence="3 4">
    <name type="scientific">Apiospora aurea</name>
    <dbReference type="NCBI Taxonomy" id="335848"/>
    <lineage>
        <taxon>Eukaryota</taxon>
        <taxon>Fungi</taxon>
        <taxon>Dikarya</taxon>
        <taxon>Ascomycota</taxon>
        <taxon>Pezizomycotina</taxon>
        <taxon>Sordariomycetes</taxon>
        <taxon>Xylariomycetidae</taxon>
        <taxon>Amphisphaeriales</taxon>
        <taxon>Apiosporaceae</taxon>
        <taxon>Apiospora</taxon>
    </lineage>
</organism>
<feature type="compositionally biased region" description="Basic and acidic residues" evidence="1">
    <location>
        <begin position="1"/>
        <end position="10"/>
    </location>
</feature>
<protein>
    <submittedName>
        <fullName evidence="3">Uncharacterized protein</fullName>
    </submittedName>
</protein>
<name>A0ABR1PRY3_9PEZI</name>
<accession>A0ABR1PRY3</accession>
<dbReference type="InterPro" id="IPR046368">
    <property type="entry name" value="Tag1"/>
</dbReference>
<evidence type="ECO:0000256" key="1">
    <source>
        <dbReference type="SAM" id="MobiDB-lite"/>
    </source>
</evidence>
<keyword evidence="2" id="KW-0472">Membrane</keyword>
<evidence type="ECO:0000313" key="3">
    <source>
        <dbReference type="EMBL" id="KAK7937202.1"/>
    </source>
</evidence>
<dbReference type="GeneID" id="92083354"/>
<feature type="compositionally biased region" description="Low complexity" evidence="1">
    <location>
        <begin position="21"/>
        <end position="32"/>
    </location>
</feature>